<evidence type="ECO:0000313" key="1">
    <source>
        <dbReference type="EMBL" id="AIL62196.1"/>
    </source>
</evidence>
<proteinExistence type="predicted"/>
<dbReference type="HOGENOM" id="CLU_355213_0_0_6"/>
<dbReference type="KEGG" id="palk:PSAKL28_30060"/>
<reference evidence="1 2" key="1">
    <citation type="submission" date="2014-07" db="EMBL/GenBank/DDBJ databases">
        <authorList>
            <person name="Lee K."/>
            <person name="Lim J.Y."/>
            <person name="Hwang I."/>
        </authorList>
    </citation>
    <scope>NUCLEOTIDE SEQUENCE [LARGE SCALE GENOMIC DNA]</scope>
    <source>
        <strain evidence="1 2">KL28</strain>
    </source>
</reference>
<dbReference type="AlphaFoldDB" id="A0A077FG32"/>
<organism evidence="1 2">
    <name type="scientific">Pseudomonas alkylphenolica</name>
    <dbReference type="NCBI Taxonomy" id="237609"/>
    <lineage>
        <taxon>Bacteria</taxon>
        <taxon>Pseudomonadati</taxon>
        <taxon>Pseudomonadota</taxon>
        <taxon>Gammaproteobacteria</taxon>
        <taxon>Pseudomonadales</taxon>
        <taxon>Pseudomonadaceae</taxon>
        <taxon>Pseudomonas</taxon>
    </lineage>
</organism>
<dbReference type="EMBL" id="CP009048">
    <property type="protein sequence ID" value="AIL62196.1"/>
    <property type="molecule type" value="Genomic_DNA"/>
</dbReference>
<evidence type="ECO:0000313" key="2">
    <source>
        <dbReference type="Proteomes" id="UP000028931"/>
    </source>
</evidence>
<protein>
    <submittedName>
        <fullName evidence="1">Ig-like domain-containing protein</fullName>
    </submittedName>
</protein>
<gene>
    <name evidence="1" type="ORF">PSAKL28_30060</name>
</gene>
<dbReference type="Proteomes" id="UP000028931">
    <property type="component" value="Chromosome"/>
</dbReference>
<sequence>MGVKWGKKTAWSAVQAGSYTTIDFQGKDIPEGEARLSYMLYYTGNTSASVKTLFRKGQPGVQGNQGVGLELPAPDIDLPVSGVIGPKEAKAKVKVTIQPWLSMNEHDELILYWGDQEIVHVVTNAELNQPIIIEVDENTIKAEGDSKTLPVYYYVVDLVGNESEWSKDAIVEVMLTINTLSAPSVLDYNGAIISTGEIDLGNIRGDHAIVQVITNFQATDSVLLHWVGTSQQGQAISLNFGPLVVTDPSKPLQFEVPFDEWAKLGGGGAQFSYTLTSNNTTQTSQKGYINVKGMPALMPLVGVQEASHDWVDADEKFAHVKIPRSTNLRDGDEVTVLCKATKADGSSHLLQARMFRISSQWVNKDVNIRLSGATYLKPFDGGHVEISYEVKRGKRTFTSQVGIYYIGYVTEVLAAPIADPLLVNDRLDPTDSLYQYGLDITIPAGVEQPSPCTITLYWETDDGGYYEDTQVLQAGDQASYFTVPESELKLNANAPVEVTVYYTIEWPGKPILASYDYIFTMATAAMLKSTLPAPLLPQSNAGTLKLVDRSDNKMLVRVPRYSVQEIGDELIIIVGKYSSQMQFITVLGLQDVSLPLSTVLQANLQTSISPTGRTIPVSYQVIRNGTTQKIYSDVFDLQLEGAWTFEDFEGETLRLLPKGTVFDLLGSRATVENDNAVILNSTDPRWYPTVGKVLGVYPSAWVRFDLRGLAKSVSFDISDHHKIQSVVRFYTASGTEIGSITTPDFSHTPAGYTEYSTRVTYTSPNAAIASFRLETGAGGSYVDNISYTPL</sequence>
<dbReference type="eggNOG" id="COG5492">
    <property type="taxonomic scope" value="Bacteria"/>
</dbReference>
<accession>A0A077FG32</accession>
<name>A0A077FG32_9PSED</name>